<comment type="caution">
    <text evidence="1">The sequence shown here is derived from an EMBL/GenBank/DDBJ whole genome shotgun (WGS) entry which is preliminary data.</text>
</comment>
<dbReference type="NCBIfam" id="TIGR02565">
    <property type="entry name" value="cas_Csy2"/>
    <property type="match status" value="1"/>
</dbReference>
<dbReference type="CDD" id="cd09736">
    <property type="entry name" value="Csy2_I-F"/>
    <property type="match status" value="1"/>
</dbReference>
<protein>
    <submittedName>
        <fullName evidence="1">CRISPR-associated Csy2 family protein</fullName>
    </submittedName>
</protein>
<organism evidence="1 2">
    <name type="scientific">Aquitalea magnusonii</name>
    <dbReference type="NCBI Taxonomy" id="332411"/>
    <lineage>
        <taxon>Bacteria</taxon>
        <taxon>Pseudomonadati</taxon>
        <taxon>Pseudomonadota</taxon>
        <taxon>Betaproteobacteria</taxon>
        <taxon>Neisseriales</taxon>
        <taxon>Chromobacteriaceae</taxon>
        <taxon>Aquitalea</taxon>
    </lineage>
</organism>
<evidence type="ECO:0000313" key="2">
    <source>
        <dbReference type="Proteomes" id="UP000248395"/>
    </source>
</evidence>
<reference evidence="1 2" key="1">
    <citation type="submission" date="2018-05" db="EMBL/GenBank/DDBJ databases">
        <title>Genomic Encyclopedia of Type Strains, Phase IV (KMG-IV): sequencing the most valuable type-strain genomes for metagenomic binning, comparative biology and taxonomic classification.</title>
        <authorList>
            <person name="Goeker M."/>
        </authorList>
    </citation>
    <scope>NUCLEOTIDE SEQUENCE [LARGE SCALE GENOMIC DNA]</scope>
    <source>
        <strain evidence="1 2">DSM 25134</strain>
    </source>
</reference>
<name>A0A318JP61_9NEIS</name>
<gene>
    <name evidence="1" type="ORF">DFR38_10114</name>
</gene>
<dbReference type="EMBL" id="QJKC01000001">
    <property type="protein sequence ID" value="PXX50959.1"/>
    <property type="molecule type" value="Genomic_DNA"/>
</dbReference>
<sequence length="329" mass="36536">MTQTRLPRINALLHLPHLRVQNANAISGPHSWGHPGPTAFTGLMTALRRKLGPELELDMIGVGIINHHYQAQTNGDYTQRFNLSRNPLNKDGSTAAIVEEGRIHLELSLVIGLALGETLASASQPTLDQLANTIQQCLHSLRVAGGSILPGHGRWQPRLTHLPENTEDQQHQFRQLRRWLMPGYALVARDDLLPPQPPSGEAADSSRLDAWLDQCRLNHYPVADEQGQVSWQHSRQQGHGWIVPLPVGYGALSPLYPAGSVAHCRDETTPVRFVESLYGLGEWLSPHRLTDYRQLLWYPSHDASSGVYRCHNDYPATRPTAPAILGELA</sequence>
<dbReference type="OrthoDB" id="1550641at2"/>
<dbReference type="Pfam" id="PF09614">
    <property type="entry name" value="Cas_Csy2"/>
    <property type="match status" value="1"/>
</dbReference>
<evidence type="ECO:0000313" key="1">
    <source>
        <dbReference type="EMBL" id="PXX50959.1"/>
    </source>
</evidence>
<dbReference type="AlphaFoldDB" id="A0A318JP61"/>
<dbReference type="InterPro" id="IPR013398">
    <property type="entry name" value="CRISPR-assoc_prot_Csy2"/>
</dbReference>
<dbReference type="RefSeq" id="WP_059286869.1">
    <property type="nucleotide sequence ID" value="NZ_LNQU01000119.1"/>
</dbReference>
<keyword evidence="2" id="KW-1185">Reference proteome</keyword>
<proteinExistence type="predicted"/>
<accession>A0A318JP61</accession>
<dbReference type="Proteomes" id="UP000248395">
    <property type="component" value="Unassembled WGS sequence"/>
</dbReference>